<feature type="compositionally biased region" description="Basic and acidic residues" evidence="1">
    <location>
        <begin position="374"/>
        <end position="401"/>
    </location>
</feature>
<dbReference type="Proteomes" id="UP000007799">
    <property type="component" value="Unassembled WGS sequence"/>
</dbReference>
<sequence>MAAGGLRLALVLLGSIFLILGMFSLMHSSTTAQRDLRAIESITQEQTHTLAAPTRAPTVVTKARPSHAASPRRKTSTSSSAGSYAKLAAEGELPMDLSLTGDAADYRQGERNADAETATATNGADDRGTRAETSAATSEMEPTAEAQDLDDPLEKYNIARNKDYPPPKLKGVEELIDMGYEIPRLSFDYDDSAEARAARAKEKVSELVKEGMPDSVARLRAQLFERELADRKARAEHTRNRAVVRLRQEAKLQKDAEEREARLALMQEKQKLVAEMLERGRQQRDEEERRRDERRRELEERTQKQKEEAERVRLMKEEMRLAELRRQQKANEQRRMEEKEEKEKERKMREQKLEEEREEKRRLVEEFQALRQQQMEENKRRAREERLREMEDSAKMREQHKQRVGLVPR</sequence>
<dbReference type="OMA" id="GSCLFFH"/>
<feature type="compositionally biased region" description="Basic and acidic residues" evidence="1">
    <location>
        <begin position="276"/>
        <end position="365"/>
    </location>
</feature>
<reference evidence="2" key="1">
    <citation type="submission" date="2009-08" db="EMBL/GenBank/DDBJ databases">
        <title>Annotation of Salpingoeca rosetta.</title>
        <authorList>
            <consortium name="The Broad Institute Genome Sequencing Platform"/>
            <person name="Russ C."/>
            <person name="Cuomo C."/>
            <person name="Burger G."/>
            <person name="Gray M.W."/>
            <person name="Holland P.W.H."/>
            <person name="King N."/>
            <person name="Lang F.B.F."/>
            <person name="Roger A.J."/>
            <person name="Ruiz-Trillo I."/>
            <person name="Young S.K."/>
            <person name="Zeng Q."/>
            <person name="Gargeya S."/>
            <person name="Alvarado L."/>
            <person name="Berlin A."/>
            <person name="Chapman S.B."/>
            <person name="Chen Z."/>
            <person name="Freedman E."/>
            <person name="Gellesch M."/>
            <person name="Goldberg J."/>
            <person name="Griggs A."/>
            <person name="Gujja S."/>
            <person name="Heilman E."/>
            <person name="Heiman D."/>
            <person name="Howarth C."/>
            <person name="Mehta T."/>
            <person name="Neiman D."/>
            <person name="Pearson M."/>
            <person name="Roberts A."/>
            <person name="Saif S."/>
            <person name="Shea T."/>
            <person name="Shenoy N."/>
            <person name="Sisk P."/>
            <person name="Stolte C."/>
            <person name="Sykes S."/>
            <person name="White J."/>
            <person name="Yandava C."/>
            <person name="Haas B."/>
            <person name="Nusbaum C."/>
            <person name="Birren B."/>
        </authorList>
    </citation>
    <scope>NUCLEOTIDE SEQUENCE [LARGE SCALE GENOMIC DNA]</scope>
    <source>
        <strain evidence="2">ATCC 50818</strain>
    </source>
</reference>
<feature type="region of interest" description="Disordered" evidence="1">
    <location>
        <begin position="110"/>
        <end position="151"/>
    </location>
</feature>
<evidence type="ECO:0000313" key="3">
    <source>
        <dbReference type="Proteomes" id="UP000007799"/>
    </source>
</evidence>
<dbReference type="GeneID" id="16076626"/>
<dbReference type="EMBL" id="GL832961">
    <property type="protein sequence ID" value="EGD82805.1"/>
    <property type="molecule type" value="Genomic_DNA"/>
</dbReference>
<feature type="region of interest" description="Disordered" evidence="1">
    <location>
        <begin position="276"/>
        <end position="409"/>
    </location>
</feature>
<dbReference type="STRING" id="946362.F2U589"/>
<gene>
    <name evidence="2" type="ORF">PTSG_12026</name>
</gene>
<proteinExistence type="predicted"/>
<dbReference type="InParanoid" id="F2U589"/>
<feature type="region of interest" description="Disordered" evidence="1">
    <location>
        <begin position="47"/>
        <end position="83"/>
    </location>
</feature>
<keyword evidence="3" id="KW-1185">Reference proteome</keyword>
<dbReference type="KEGG" id="sre:PTSG_12026"/>
<protein>
    <submittedName>
        <fullName evidence="2">Uncharacterized protein</fullName>
    </submittedName>
</protein>
<organism evidence="3">
    <name type="scientific">Salpingoeca rosetta (strain ATCC 50818 / BSB-021)</name>
    <dbReference type="NCBI Taxonomy" id="946362"/>
    <lineage>
        <taxon>Eukaryota</taxon>
        <taxon>Choanoflagellata</taxon>
        <taxon>Craspedida</taxon>
        <taxon>Salpingoecidae</taxon>
        <taxon>Salpingoeca</taxon>
    </lineage>
</organism>
<name>F2U589_SALR5</name>
<dbReference type="AlphaFoldDB" id="F2U589"/>
<accession>F2U589</accession>
<evidence type="ECO:0000313" key="2">
    <source>
        <dbReference type="EMBL" id="EGD82805.1"/>
    </source>
</evidence>
<dbReference type="RefSeq" id="XP_004996040.1">
    <property type="nucleotide sequence ID" value="XM_004995983.1"/>
</dbReference>
<evidence type="ECO:0000256" key="1">
    <source>
        <dbReference type="SAM" id="MobiDB-lite"/>
    </source>
</evidence>